<dbReference type="InterPro" id="IPR052906">
    <property type="entry name" value="Type_IV_Methyl-Rstrct_Enzyme"/>
</dbReference>
<dbReference type="InterPro" id="IPR007560">
    <property type="entry name" value="Restrct_endonuc_IV_Mrr"/>
</dbReference>
<dbReference type="PANTHER" id="PTHR30015">
    <property type="entry name" value="MRR RESTRICTION SYSTEM PROTEIN"/>
    <property type="match status" value="1"/>
</dbReference>
<dbReference type="PANTHER" id="PTHR30015:SF7">
    <property type="entry name" value="TYPE IV METHYL-DIRECTED RESTRICTION ENZYME ECOKMRR"/>
    <property type="match status" value="1"/>
</dbReference>
<evidence type="ECO:0000313" key="3">
    <source>
        <dbReference type="EMBL" id="MBJ7604590.1"/>
    </source>
</evidence>
<organism evidence="3 4">
    <name type="scientific">Candidatus Dormiibacter inghamiae</name>
    <dbReference type="NCBI Taxonomy" id="3127013"/>
    <lineage>
        <taxon>Bacteria</taxon>
        <taxon>Bacillati</taxon>
        <taxon>Candidatus Dormiibacterota</taxon>
        <taxon>Candidatus Dormibacteria</taxon>
        <taxon>Candidatus Dormibacterales</taxon>
        <taxon>Candidatus Dormibacteraceae</taxon>
        <taxon>Candidatus Dormiibacter</taxon>
    </lineage>
</organism>
<dbReference type="GO" id="GO:0003677">
    <property type="term" value="F:DNA binding"/>
    <property type="evidence" value="ECO:0007669"/>
    <property type="project" value="InterPro"/>
</dbReference>
<proteinExistence type="predicted"/>
<sequence>MGANSPRQDRWSYPRRPWALDLSERGSALTAADVKAIPSQLRSLYQIGKGRPGRGSDRREIGSAGVGDDATPATGEIDEGPVGSENWKDPLLDRLLGLSPSAFERLCQRLLKAAGFVTVIVTGRSGDGGIDGVGQHRLALLSFPVVFQSKRYRGSVGPDKVREFRGAMAGRGDKGLLITTGTFTPDASREATREGVPQIDLIDGDRLCDLLLEHRLGAKIVTSVVVDQGFLETLDKGS</sequence>
<evidence type="ECO:0000259" key="2">
    <source>
        <dbReference type="Pfam" id="PF04471"/>
    </source>
</evidence>
<feature type="region of interest" description="Disordered" evidence="1">
    <location>
        <begin position="46"/>
        <end position="85"/>
    </location>
</feature>
<accession>A0A934KM66</accession>
<gene>
    <name evidence="3" type="ORF">JF888_15650</name>
</gene>
<dbReference type="GO" id="GO:0015666">
    <property type="term" value="F:restriction endodeoxyribonuclease activity"/>
    <property type="evidence" value="ECO:0007669"/>
    <property type="project" value="TreeGrafter"/>
</dbReference>
<protein>
    <submittedName>
        <fullName evidence="3">Restriction endonuclease</fullName>
    </submittedName>
</protein>
<keyword evidence="3" id="KW-0255">Endonuclease</keyword>
<keyword evidence="3" id="KW-0540">Nuclease</keyword>
<evidence type="ECO:0000313" key="4">
    <source>
        <dbReference type="Proteomes" id="UP000620075"/>
    </source>
</evidence>
<dbReference type="Gene3D" id="3.40.1350.10">
    <property type="match status" value="1"/>
</dbReference>
<reference evidence="3 4" key="1">
    <citation type="submission" date="2020-10" db="EMBL/GenBank/DDBJ databases">
        <title>Ca. Dormibacterota MAGs.</title>
        <authorList>
            <person name="Montgomery K."/>
        </authorList>
    </citation>
    <scope>NUCLEOTIDE SEQUENCE [LARGE SCALE GENOMIC DNA]</scope>
    <source>
        <strain evidence="3">SC8811_S16_3</strain>
    </source>
</reference>
<dbReference type="Pfam" id="PF04471">
    <property type="entry name" value="Mrr_cat"/>
    <property type="match status" value="1"/>
</dbReference>
<comment type="caution">
    <text evidence="3">The sequence shown here is derived from an EMBL/GenBank/DDBJ whole genome shotgun (WGS) entry which is preliminary data.</text>
</comment>
<dbReference type="GO" id="GO:0009307">
    <property type="term" value="P:DNA restriction-modification system"/>
    <property type="evidence" value="ECO:0007669"/>
    <property type="project" value="InterPro"/>
</dbReference>
<dbReference type="SUPFAM" id="SSF52980">
    <property type="entry name" value="Restriction endonuclease-like"/>
    <property type="match status" value="1"/>
</dbReference>
<dbReference type="InterPro" id="IPR011856">
    <property type="entry name" value="tRNA_endonuc-like_dom_sf"/>
</dbReference>
<keyword evidence="3" id="KW-0378">Hydrolase</keyword>
<feature type="domain" description="Restriction endonuclease type IV Mrr" evidence="2">
    <location>
        <begin position="97"/>
        <end position="211"/>
    </location>
</feature>
<dbReference type="AlphaFoldDB" id="A0A934KM66"/>
<evidence type="ECO:0000256" key="1">
    <source>
        <dbReference type="SAM" id="MobiDB-lite"/>
    </source>
</evidence>
<name>A0A934KM66_9BACT</name>
<dbReference type="EMBL" id="JAEKNQ010000060">
    <property type="protein sequence ID" value="MBJ7604590.1"/>
    <property type="molecule type" value="Genomic_DNA"/>
</dbReference>
<dbReference type="InterPro" id="IPR011335">
    <property type="entry name" value="Restrct_endonuc-II-like"/>
</dbReference>
<dbReference type="Proteomes" id="UP000620075">
    <property type="component" value="Unassembled WGS sequence"/>
</dbReference>